<dbReference type="Proteomes" id="UP000094669">
    <property type="component" value="Unassembled WGS sequence"/>
</dbReference>
<reference evidence="1" key="1">
    <citation type="submission" date="2018-01" db="EMBL/GenBank/DDBJ databases">
        <title>Genomic characterization of Leptospira inadai serogroup Lyme isolated from captured rat in Brazil and comparative analysis with human reference strain.</title>
        <authorList>
            <person name="Moreno L.Z."/>
            <person name="Loureiro A.P."/>
            <person name="Miraglia F."/>
            <person name="Kremer F.S."/>
            <person name="Eslabao M.R."/>
            <person name="Dellagostin O.A."/>
            <person name="Lilenbaum W."/>
            <person name="Moreno A.M."/>
        </authorList>
    </citation>
    <scope>NUCLEOTIDE SEQUENCE [LARGE SCALE GENOMIC DNA]</scope>
    <source>
        <strain evidence="1">M34/99</strain>
    </source>
</reference>
<keyword evidence="2" id="KW-1185">Reference proteome</keyword>
<accession>A0ABX4YCM2</accession>
<comment type="caution">
    <text evidence="1">The sequence shown here is derived from an EMBL/GenBank/DDBJ whole genome shotgun (WGS) entry which is preliminary data.</text>
</comment>
<organism evidence="1 2">
    <name type="scientific">Leptospira inadai serovar Lyme</name>
    <dbReference type="NCBI Taxonomy" id="293084"/>
    <lineage>
        <taxon>Bacteria</taxon>
        <taxon>Pseudomonadati</taxon>
        <taxon>Spirochaetota</taxon>
        <taxon>Spirochaetia</taxon>
        <taxon>Leptospirales</taxon>
        <taxon>Leptospiraceae</taxon>
        <taxon>Leptospira</taxon>
    </lineage>
</organism>
<sequence length="109" mass="12177">MEKCLLTRFEKNQFSSFFIVATFNEKTLSGPVSSISSHKISVVISKDIVLRPGSNEYIYGILKGPNTRNSAFAGSIIRANAVDFSCCKALLLEISLRYPSFFVDEEWSV</sequence>
<evidence type="ECO:0000313" key="2">
    <source>
        <dbReference type="Proteomes" id="UP000094669"/>
    </source>
</evidence>
<gene>
    <name evidence="1" type="ORF">BES34_021280</name>
</gene>
<name>A0ABX4YCM2_9LEPT</name>
<dbReference type="EMBL" id="MCRM02000044">
    <property type="protein sequence ID" value="PNV71529.1"/>
    <property type="molecule type" value="Genomic_DNA"/>
</dbReference>
<proteinExistence type="predicted"/>
<evidence type="ECO:0000313" key="1">
    <source>
        <dbReference type="EMBL" id="PNV71529.1"/>
    </source>
</evidence>
<protein>
    <submittedName>
        <fullName evidence="1">Uncharacterized protein</fullName>
    </submittedName>
</protein>